<keyword evidence="3" id="KW-1185">Reference proteome</keyword>
<sequence length="128" mass="14020">MLQQAQVDPRLCVVDELTMLASSVCKSGGDFLTPPKSDYVQSSRIPSALPKAGENSRFSREAILLPSIDHAHQTLRLELQAMSSSQAYSMTRLIVPSTLQPSAAPPDDARFLPPLPLPLEEEKEEIYG</sequence>
<proteinExistence type="predicted"/>
<name>A0A6G1KSN2_9PEZI</name>
<evidence type="ECO:0000313" key="3">
    <source>
        <dbReference type="Proteomes" id="UP000799436"/>
    </source>
</evidence>
<reference evidence="2" key="1">
    <citation type="journal article" date="2020" name="Stud. Mycol.">
        <title>101 Dothideomycetes genomes: a test case for predicting lifestyles and emergence of pathogens.</title>
        <authorList>
            <person name="Haridas S."/>
            <person name="Albert R."/>
            <person name="Binder M."/>
            <person name="Bloem J."/>
            <person name="Labutti K."/>
            <person name="Salamov A."/>
            <person name="Andreopoulos B."/>
            <person name="Baker S."/>
            <person name="Barry K."/>
            <person name="Bills G."/>
            <person name="Bluhm B."/>
            <person name="Cannon C."/>
            <person name="Castanera R."/>
            <person name="Culley D."/>
            <person name="Daum C."/>
            <person name="Ezra D."/>
            <person name="Gonzalez J."/>
            <person name="Henrissat B."/>
            <person name="Kuo A."/>
            <person name="Liang C."/>
            <person name="Lipzen A."/>
            <person name="Lutzoni F."/>
            <person name="Magnuson J."/>
            <person name="Mondo S."/>
            <person name="Nolan M."/>
            <person name="Ohm R."/>
            <person name="Pangilinan J."/>
            <person name="Park H.-J."/>
            <person name="Ramirez L."/>
            <person name="Alfaro M."/>
            <person name="Sun H."/>
            <person name="Tritt A."/>
            <person name="Yoshinaga Y."/>
            <person name="Zwiers L.-H."/>
            <person name="Turgeon B."/>
            <person name="Goodwin S."/>
            <person name="Spatafora J."/>
            <person name="Crous P."/>
            <person name="Grigoriev I."/>
        </authorList>
    </citation>
    <scope>NUCLEOTIDE SEQUENCE</scope>
    <source>
        <strain evidence="2">CBS 116005</strain>
    </source>
</reference>
<accession>A0A6G1KSN2</accession>
<feature type="region of interest" description="Disordered" evidence="1">
    <location>
        <begin position="98"/>
        <end position="128"/>
    </location>
</feature>
<dbReference type="EMBL" id="ML995983">
    <property type="protein sequence ID" value="KAF2763641.1"/>
    <property type="molecule type" value="Genomic_DNA"/>
</dbReference>
<dbReference type="AlphaFoldDB" id="A0A6G1KSN2"/>
<gene>
    <name evidence="2" type="ORF">EJ03DRAFT_356463</name>
</gene>
<dbReference type="Proteomes" id="UP000799436">
    <property type="component" value="Unassembled WGS sequence"/>
</dbReference>
<feature type="compositionally biased region" description="Acidic residues" evidence="1">
    <location>
        <begin position="119"/>
        <end position="128"/>
    </location>
</feature>
<evidence type="ECO:0000313" key="2">
    <source>
        <dbReference type="EMBL" id="KAF2763641.1"/>
    </source>
</evidence>
<protein>
    <submittedName>
        <fullName evidence="2">Uncharacterized protein</fullName>
    </submittedName>
</protein>
<evidence type="ECO:0000256" key="1">
    <source>
        <dbReference type="SAM" id="MobiDB-lite"/>
    </source>
</evidence>
<organism evidence="2 3">
    <name type="scientific">Teratosphaeria nubilosa</name>
    <dbReference type="NCBI Taxonomy" id="161662"/>
    <lineage>
        <taxon>Eukaryota</taxon>
        <taxon>Fungi</taxon>
        <taxon>Dikarya</taxon>
        <taxon>Ascomycota</taxon>
        <taxon>Pezizomycotina</taxon>
        <taxon>Dothideomycetes</taxon>
        <taxon>Dothideomycetidae</taxon>
        <taxon>Mycosphaerellales</taxon>
        <taxon>Teratosphaeriaceae</taxon>
        <taxon>Teratosphaeria</taxon>
    </lineage>
</organism>